<organism evidence="1 2">
    <name type="scientific">Labrys miyagiensis</name>
    <dbReference type="NCBI Taxonomy" id="346912"/>
    <lineage>
        <taxon>Bacteria</taxon>
        <taxon>Pseudomonadati</taxon>
        <taxon>Pseudomonadota</taxon>
        <taxon>Alphaproteobacteria</taxon>
        <taxon>Hyphomicrobiales</taxon>
        <taxon>Xanthobacteraceae</taxon>
        <taxon>Labrys</taxon>
    </lineage>
</organism>
<evidence type="ECO:0000313" key="2">
    <source>
        <dbReference type="Proteomes" id="UP001156882"/>
    </source>
</evidence>
<name>A0ABQ6CNY6_9HYPH</name>
<evidence type="ECO:0000313" key="1">
    <source>
        <dbReference type="EMBL" id="GLS21439.1"/>
    </source>
</evidence>
<sequence>MVPAKTDLPILAFATAAKFEEWLAFQPAESLGLWLKFAKKGCKATTVSKPDAIDIALCHGWIDGQLESFDEEYFLTRFTPRKPASIWSENNRKRALVLVEEGRMRPAGLAQIDKAKADGRWEKAYAPQSKAEIPEDLAAALADNTDAARFFETLSSVNRYAILHRLHNAKKPETRARKLAEFIAMLERKETIHPQKKG</sequence>
<protein>
    <recommendedName>
        <fullName evidence="3">Bacteriocin-protection, YdeI or OmpD-Associated</fullName>
    </recommendedName>
</protein>
<dbReference type="Proteomes" id="UP001156882">
    <property type="component" value="Unassembled WGS sequence"/>
</dbReference>
<accession>A0ABQ6CNY6</accession>
<dbReference type="Pfam" id="PF13376">
    <property type="entry name" value="OmdA"/>
    <property type="match status" value="1"/>
</dbReference>
<reference evidence="2" key="1">
    <citation type="journal article" date="2019" name="Int. J. Syst. Evol. Microbiol.">
        <title>The Global Catalogue of Microorganisms (GCM) 10K type strain sequencing project: providing services to taxonomists for standard genome sequencing and annotation.</title>
        <authorList>
            <consortium name="The Broad Institute Genomics Platform"/>
            <consortium name="The Broad Institute Genome Sequencing Center for Infectious Disease"/>
            <person name="Wu L."/>
            <person name="Ma J."/>
        </authorList>
    </citation>
    <scope>NUCLEOTIDE SEQUENCE [LARGE SCALE GENOMIC DNA]</scope>
    <source>
        <strain evidence="2">NBRC 101365</strain>
    </source>
</reference>
<dbReference type="RefSeq" id="WP_284314476.1">
    <property type="nucleotide sequence ID" value="NZ_BSPC01000048.1"/>
</dbReference>
<evidence type="ECO:0008006" key="3">
    <source>
        <dbReference type="Google" id="ProtNLM"/>
    </source>
</evidence>
<dbReference type="EMBL" id="BSPC01000048">
    <property type="protein sequence ID" value="GLS21439.1"/>
    <property type="molecule type" value="Genomic_DNA"/>
</dbReference>
<comment type="caution">
    <text evidence="1">The sequence shown here is derived from an EMBL/GenBank/DDBJ whole genome shotgun (WGS) entry which is preliminary data.</text>
</comment>
<proteinExistence type="predicted"/>
<gene>
    <name evidence="1" type="ORF">GCM10007874_44560</name>
</gene>
<keyword evidence="2" id="KW-1185">Reference proteome</keyword>